<proteinExistence type="predicted"/>
<evidence type="ECO:0008006" key="5">
    <source>
        <dbReference type="Google" id="ProtNLM"/>
    </source>
</evidence>
<organism evidence="3 4">
    <name type="scientific">Terribacillus saccharophilus</name>
    <dbReference type="NCBI Taxonomy" id="361277"/>
    <lineage>
        <taxon>Bacteria</taxon>
        <taxon>Bacillati</taxon>
        <taxon>Bacillota</taxon>
        <taxon>Bacilli</taxon>
        <taxon>Bacillales</taxon>
        <taxon>Bacillaceae</taxon>
        <taxon>Terribacillus</taxon>
    </lineage>
</organism>
<feature type="signal peptide" evidence="2">
    <location>
        <begin position="1"/>
        <end position="25"/>
    </location>
</feature>
<reference evidence="3 4" key="1">
    <citation type="submission" date="2016-10" db="EMBL/GenBank/DDBJ databases">
        <authorList>
            <person name="Varghese N."/>
            <person name="Submissions S."/>
        </authorList>
    </citation>
    <scope>NUCLEOTIDE SEQUENCE [LARGE SCALE GENOMIC DNA]</scope>
    <source>
        <strain evidence="3 4">DSM 21619</strain>
    </source>
</reference>
<dbReference type="AlphaFoldDB" id="A0AAX2E963"/>
<protein>
    <recommendedName>
        <fullName evidence="5">DUF4352 domain-containing protein</fullName>
    </recommendedName>
</protein>
<feature type="region of interest" description="Disordered" evidence="1">
    <location>
        <begin position="22"/>
        <end position="60"/>
    </location>
</feature>
<dbReference type="PROSITE" id="PS51257">
    <property type="entry name" value="PROKAR_LIPOPROTEIN"/>
    <property type="match status" value="1"/>
</dbReference>
<dbReference type="EMBL" id="FOCD01000001">
    <property type="protein sequence ID" value="SEM47538.1"/>
    <property type="molecule type" value="Genomic_DNA"/>
</dbReference>
<feature type="chain" id="PRO_5043477730" description="DUF4352 domain-containing protein" evidence="2">
    <location>
        <begin position="26"/>
        <end position="233"/>
    </location>
</feature>
<evidence type="ECO:0000256" key="1">
    <source>
        <dbReference type="SAM" id="MobiDB-lite"/>
    </source>
</evidence>
<evidence type="ECO:0000256" key="2">
    <source>
        <dbReference type="SAM" id="SignalP"/>
    </source>
</evidence>
<evidence type="ECO:0000313" key="4">
    <source>
        <dbReference type="Proteomes" id="UP000199735"/>
    </source>
</evidence>
<dbReference type="Proteomes" id="UP000199735">
    <property type="component" value="Unassembled WGS sequence"/>
</dbReference>
<evidence type="ECO:0000313" key="3">
    <source>
        <dbReference type="EMBL" id="SEM47538.1"/>
    </source>
</evidence>
<name>A0AAX2E963_9BACI</name>
<comment type="caution">
    <text evidence="3">The sequence shown here is derived from an EMBL/GenBank/DDBJ whole genome shotgun (WGS) entry which is preliminary data.</text>
</comment>
<feature type="compositionally biased region" description="Basic and acidic residues" evidence="1">
    <location>
        <begin position="29"/>
        <end position="48"/>
    </location>
</feature>
<accession>A0AAX2E963</accession>
<keyword evidence="2" id="KW-0732">Signal</keyword>
<gene>
    <name evidence="3" type="ORF">SAMN04489762_0161</name>
</gene>
<dbReference type="RefSeq" id="WP_093879443.1">
    <property type="nucleotide sequence ID" value="NZ_FOCD01000001.1"/>
</dbReference>
<sequence length="233" mass="26094">MKKLSSILLMAGLMFLLAACGSDNASSTDSKDTSSKKTEQQEQAKEESSSDTSKLTTEQKKEIYEHTEDEFGDYFLIGAYTEEGQDGDYSFLSASFDNFTVHTIPTLVEIDLNDESKEMEQFSGKDTVRAIVLEIESENDNDYNFSYEGKATAVTDTGAELTGFTSPDSTLAKEYKEEDYGEYGYIYFLLDDISAEPKELEITFEAPQRDGEPISEPQTVKQDNYIPGQDMEI</sequence>
<feature type="region of interest" description="Disordered" evidence="1">
    <location>
        <begin position="206"/>
        <end position="233"/>
    </location>
</feature>